<organism evidence="3 5">
    <name type="scientific">Budvicia aquatica</name>
    <dbReference type="NCBI Taxonomy" id="82979"/>
    <lineage>
        <taxon>Bacteria</taxon>
        <taxon>Pseudomonadati</taxon>
        <taxon>Pseudomonadota</taxon>
        <taxon>Gammaproteobacteria</taxon>
        <taxon>Enterobacterales</taxon>
        <taxon>Budviciaceae</taxon>
        <taxon>Budvicia</taxon>
    </lineage>
</organism>
<reference evidence="5" key="1">
    <citation type="submission" date="2017-09" db="EMBL/GenBank/DDBJ databases">
        <title>FDA dAtabase for Regulatory Grade micrObial Sequences (FDA-ARGOS): Supporting development and validation of Infectious Disease Dx tests.</title>
        <authorList>
            <person name="Minogue T."/>
            <person name="Wolcott M."/>
            <person name="Wasieloski L."/>
            <person name="Aguilar W."/>
            <person name="Moore D."/>
            <person name="Tallon L."/>
            <person name="Sadzewicz L."/>
            <person name="Ott S."/>
            <person name="Zhao X."/>
            <person name="Nagaraj S."/>
            <person name="Vavikolanu K."/>
            <person name="Aluvathingal J."/>
            <person name="Nadendla S."/>
            <person name="Sichtig H."/>
        </authorList>
    </citation>
    <scope>NUCLEOTIDE SEQUENCE [LARGE SCALE GENOMIC DNA]</scope>
    <source>
        <strain evidence="5">FDAARGOS_387</strain>
    </source>
</reference>
<feature type="domain" description="Phage protein Gp138 N-terminal" evidence="2">
    <location>
        <begin position="28"/>
        <end position="114"/>
    </location>
</feature>
<dbReference type="Pfam" id="PF18352">
    <property type="entry name" value="Gp138_N"/>
    <property type="match status" value="1"/>
</dbReference>
<dbReference type="InterPro" id="IPR041599">
    <property type="entry name" value="Gp138_N"/>
</dbReference>
<proteinExistence type="predicted"/>
<evidence type="ECO:0000313" key="5">
    <source>
        <dbReference type="Proteomes" id="UP000224974"/>
    </source>
</evidence>
<dbReference type="Gene3D" id="2.40.50.230">
    <property type="entry name" value="Gp5 N-terminal domain"/>
    <property type="match status" value="1"/>
</dbReference>
<dbReference type="EMBL" id="CAADJA010000002">
    <property type="protein sequence ID" value="VFS48081.1"/>
    <property type="molecule type" value="Genomic_DNA"/>
</dbReference>
<evidence type="ECO:0000313" key="3">
    <source>
        <dbReference type="EMBL" id="PHI29697.1"/>
    </source>
</evidence>
<accession>A0A2C6DKG4</accession>
<gene>
    <name evidence="3" type="ORF">CRN84_10300</name>
    <name evidence="4" type="ORF">NCTC12282_02994</name>
</gene>
<dbReference type="STRING" id="1111728.GCA_000427805_00601"/>
<dbReference type="Proteomes" id="UP000373449">
    <property type="component" value="Unassembled WGS sequence"/>
</dbReference>
<feature type="region of interest" description="Disordered" evidence="1">
    <location>
        <begin position="198"/>
        <end position="221"/>
    </location>
</feature>
<keyword evidence="5" id="KW-1185">Reference proteome</keyword>
<dbReference type="RefSeq" id="WP_029093201.1">
    <property type="nucleotide sequence ID" value="NZ_CAADJA010000002.1"/>
</dbReference>
<dbReference type="OrthoDB" id="1903830at2"/>
<evidence type="ECO:0000259" key="2">
    <source>
        <dbReference type="Pfam" id="PF18352"/>
    </source>
</evidence>
<dbReference type="EMBL" id="PDDX01000001">
    <property type="protein sequence ID" value="PHI29697.1"/>
    <property type="molecule type" value="Genomic_DNA"/>
</dbReference>
<protein>
    <submittedName>
        <fullName evidence="3">Baseplate assembly protein</fullName>
    </submittedName>
    <submittedName>
        <fullName evidence="4">Mu-like prophage protein gp45</fullName>
    </submittedName>
</protein>
<dbReference type="InterPro" id="IPR037026">
    <property type="entry name" value="Vgr_OB-fold_dom_sf"/>
</dbReference>
<evidence type="ECO:0000256" key="1">
    <source>
        <dbReference type="SAM" id="MobiDB-lite"/>
    </source>
</evidence>
<reference evidence="4 6" key="3">
    <citation type="submission" date="2019-03" db="EMBL/GenBank/DDBJ databases">
        <authorList>
            <consortium name="Pathogen Informatics"/>
        </authorList>
    </citation>
    <scope>NUCLEOTIDE SEQUENCE [LARGE SCALE GENOMIC DNA]</scope>
    <source>
        <strain evidence="4 6">NCTC12282</strain>
    </source>
</reference>
<dbReference type="AlphaFoldDB" id="A0A2C6DKG4"/>
<evidence type="ECO:0000313" key="6">
    <source>
        <dbReference type="Proteomes" id="UP000373449"/>
    </source>
</evidence>
<reference evidence="3" key="2">
    <citation type="submission" date="2017-09" db="EMBL/GenBank/DDBJ databases">
        <title>FDA dAtabase for Regulatory Grade micrObial Sequences (FDA-ARGOS): Supporting development and validation of Infectious Disease Dx tests.</title>
        <authorList>
            <person name="Minogue T."/>
            <person name="Wolcott M."/>
            <person name="Wasieloski L."/>
            <person name="Aguilar W."/>
            <person name="Moore D."/>
            <person name="Tallon L.J."/>
            <person name="Sadzewicz L."/>
            <person name="Ott S."/>
            <person name="Zhao X."/>
            <person name="Nagaraj S."/>
            <person name="Vavikolanu K."/>
            <person name="Aluvathingal J."/>
            <person name="Nadendla S."/>
            <person name="Sichtig H."/>
        </authorList>
    </citation>
    <scope>NUCLEOTIDE SEQUENCE</scope>
    <source>
        <strain evidence="3">FDAARGOS_387</strain>
    </source>
</reference>
<sequence length="221" mass="23427">MAENNNLMQALQTLIQSETSQINTAVDGIIESYSAGIASVKPIPKQRFVDGTSLDYPVIPNVPVMWPRFAGDTAGVKGPVRSGDKCLLVFCQQAVDDSDDERRFSLTDAYCIVGGFGKAQDRGAENDQMQLYFGEAYVALTQEGKLLINAPAGVEITTPETLNKGLLTTEGQLSYQAGMSGKGGATINGTVKATGDVQGSGISLTQHTHREHDGPSTGLSQ</sequence>
<evidence type="ECO:0000313" key="4">
    <source>
        <dbReference type="EMBL" id="VFS48081.1"/>
    </source>
</evidence>
<name>A0A2C6DKG4_9GAMM</name>
<dbReference type="Proteomes" id="UP000224974">
    <property type="component" value="Unassembled WGS sequence"/>
</dbReference>